<evidence type="ECO:0000256" key="7">
    <source>
        <dbReference type="ARBA" id="ARBA00022777"/>
    </source>
</evidence>
<keyword evidence="14" id="KW-0067">ATP-binding</keyword>
<reference evidence="14 15" key="1">
    <citation type="submission" date="2017-06" db="EMBL/GenBank/DDBJ databases">
        <title>Azoarcus.</title>
        <authorList>
            <person name="Woo J.-H."/>
            <person name="Kim H.-S."/>
        </authorList>
    </citation>
    <scope>NUCLEOTIDE SEQUENCE [LARGE SCALE GENOMIC DNA]</scope>
    <source>
        <strain evidence="14 15">TSPY31</strain>
    </source>
</reference>
<evidence type="ECO:0000256" key="3">
    <source>
        <dbReference type="ARBA" id="ARBA00012438"/>
    </source>
</evidence>
<dbReference type="PRINTS" id="PR00344">
    <property type="entry name" value="BCTRLSENSOR"/>
</dbReference>
<keyword evidence="14" id="KW-0547">Nucleotide-binding</keyword>
<feature type="domain" description="HAMP" evidence="13">
    <location>
        <begin position="196"/>
        <end position="247"/>
    </location>
</feature>
<keyword evidence="15" id="KW-1185">Reference proteome</keyword>
<evidence type="ECO:0000259" key="13">
    <source>
        <dbReference type="PROSITE" id="PS50885"/>
    </source>
</evidence>
<dbReference type="Proteomes" id="UP000244930">
    <property type="component" value="Chromosome"/>
</dbReference>
<evidence type="ECO:0000259" key="12">
    <source>
        <dbReference type="PROSITE" id="PS50109"/>
    </source>
</evidence>
<dbReference type="InterPro" id="IPR005467">
    <property type="entry name" value="His_kinase_dom"/>
</dbReference>
<comment type="catalytic activity">
    <reaction evidence="1">
        <text>ATP + protein L-histidine = ADP + protein N-phospho-L-histidine.</text>
        <dbReference type="EC" id="2.7.13.3"/>
    </reaction>
</comment>
<keyword evidence="4" id="KW-0597">Phosphoprotein</keyword>
<dbReference type="PROSITE" id="PS50885">
    <property type="entry name" value="HAMP"/>
    <property type="match status" value="1"/>
</dbReference>
<dbReference type="InterPro" id="IPR036890">
    <property type="entry name" value="HATPase_C_sf"/>
</dbReference>
<dbReference type="PANTHER" id="PTHR45436:SF5">
    <property type="entry name" value="SENSOR HISTIDINE KINASE TRCS"/>
    <property type="match status" value="1"/>
</dbReference>
<gene>
    <name evidence="14" type="ORF">CEW83_09050</name>
</gene>
<evidence type="ECO:0000256" key="4">
    <source>
        <dbReference type="ARBA" id="ARBA00022553"/>
    </source>
</evidence>
<evidence type="ECO:0000256" key="11">
    <source>
        <dbReference type="SAM" id="Phobius"/>
    </source>
</evidence>
<comment type="subcellular location">
    <subcellularLocation>
        <location evidence="2">Membrane</location>
    </subcellularLocation>
</comment>
<dbReference type="Pfam" id="PF02518">
    <property type="entry name" value="HATPase_c"/>
    <property type="match status" value="1"/>
</dbReference>
<dbReference type="InterPro" id="IPR050428">
    <property type="entry name" value="TCS_sensor_his_kinase"/>
</dbReference>
<dbReference type="GO" id="GO:0004673">
    <property type="term" value="F:protein histidine kinase activity"/>
    <property type="evidence" value="ECO:0007669"/>
    <property type="project" value="UniProtKB-EC"/>
</dbReference>
<dbReference type="PROSITE" id="PS50109">
    <property type="entry name" value="HIS_KIN"/>
    <property type="match status" value="1"/>
</dbReference>
<accession>A0A2U8GNU2</accession>
<evidence type="ECO:0000256" key="10">
    <source>
        <dbReference type="ARBA" id="ARBA00023136"/>
    </source>
</evidence>
<feature type="transmembrane region" description="Helical" evidence="11">
    <location>
        <begin position="12"/>
        <end position="35"/>
    </location>
</feature>
<dbReference type="SMART" id="SM00387">
    <property type="entry name" value="HATPase_c"/>
    <property type="match status" value="1"/>
</dbReference>
<dbReference type="PANTHER" id="PTHR45436">
    <property type="entry name" value="SENSOR HISTIDINE KINASE YKOH"/>
    <property type="match status" value="1"/>
</dbReference>
<sequence>MKQALPRVGSLRFRLLAGSLVWILAALTLSGFFLADLFREHVAARLHAELRVQLDQLTANVEFGEDLRPRLLSALSDPRLQKPYSGLYWQVDGEGAHGIGHLRSRSLWDTVLTVPADRLDDGQVHIHRIGGPDGATLVMMERVVRLADHPGLPLRLIVAVDEQTMEGPVREFVGLLVLALCILAAGLAAAVFIQVWAGLAPLRRLRRGLADVRDGRSRALEGRFPDEVRPLVDEFNAVLGRDAEVVMRARTQAGNLAHAVKTPLAILANAAAAEDSALARLVAEQVGAARRQVDYHLARARAAAAVQVPGVRTPLRRALEALLRVMQRLHPDRVLSVEWRGAAGDAVFRGEEQDLQEMLGNLLDNACKWAASRVDVKVSVSGQGLVVSIDDDGPGLAPEVREAVFERGVRTDELVPGSGLGLGIVNDLARLYGGSVVLEASPGGGLRAVLSLPAG</sequence>
<protein>
    <recommendedName>
        <fullName evidence="3">histidine kinase</fullName>
        <ecNumber evidence="3">2.7.13.3</ecNumber>
    </recommendedName>
</protein>
<evidence type="ECO:0000313" key="15">
    <source>
        <dbReference type="Proteomes" id="UP000244930"/>
    </source>
</evidence>
<proteinExistence type="predicted"/>
<dbReference type="KEGG" id="acom:CEW83_09050"/>
<dbReference type="InterPro" id="IPR004358">
    <property type="entry name" value="Sig_transdc_His_kin-like_C"/>
</dbReference>
<evidence type="ECO:0000256" key="8">
    <source>
        <dbReference type="ARBA" id="ARBA00022989"/>
    </source>
</evidence>
<evidence type="ECO:0000256" key="6">
    <source>
        <dbReference type="ARBA" id="ARBA00022692"/>
    </source>
</evidence>
<dbReference type="Gene3D" id="3.30.565.10">
    <property type="entry name" value="Histidine kinase-like ATPase, C-terminal domain"/>
    <property type="match status" value="1"/>
</dbReference>
<organism evidence="14 15">
    <name type="scientific">Parazoarcus communis</name>
    <dbReference type="NCBI Taxonomy" id="41977"/>
    <lineage>
        <taxon>Bacteria</taxon>
        <taxon>Pseudomonadati</taxon>
        <taxon>Pseudomonadota</taxon>
        <taxon>Betaproteobacteria</taxon>
        <taxon>Rhodocyclales</taxon>
        <taxon>Zoogloeaceae</taxon>
        <taxon>Parazoarcus</taxon>
    </lineage>
</organism>
<keyword evidence="8 11" id="KW-1133">Transmembrane helix</keyword>
<dbReference type="RefSeq" id="WP_108949046.1">
    <property type="nucleotide sequence ID" value="NZ_CP022187.1"/>
</dbReference>
<dbReference type="GO" id="GO:0005524">
    <property type="term" value="F:ATP binding"/>
    <property type="evidence" value="ECO:0007669"/>
    <property type="project" value="UniProtKB-KW"/>
</dbReference>
<dbReference type="InterPro" id="IPR003660">
    <property type="entry name" value="HAMP_dom"/>
</dbReference>
<keyword evidence="7" id="KW-0418">Kinase</keyword>
<dbReference type="AlphaFoldDB" id="A0A2U8GNU2"/>
<feature type="domain" description="Histidine kinase" evidence="12">
    <location>
        <begin position="255"/>
        <end position="455"/>
    </location>
</feature>
<dbReference type="EMBL" id="CP022187">
    <property type="protein sequence ID" value="AWI75339.1"/>
    <property type="molecule type" value="Genomic_DNA"/>
</dbReference>
<evidence type="ECO:0000256" key="5">
    <source>
        <dbReference type="ARBA" id="ARBA00022679"/>
    </source>
</evidence>
<dbReference type="EC" id="2.7.13.3" evidence="3"/>
<dbReference type="GO" id="GO:0000160">
    <property type="term" value="P:phosphorelay signal transduction system"/>
    <property type="evidence" value="ECO:0007669"/>
    <property type="project" value="UniProtKB-KW"/>
</dbReference>
<evidence type="ECO:0000256" key="1">
    <source>
        <dbReference type="ARBA" id="ARBA00000085"/>
    </source>
</evidence>
<keyword evidence="5" id="KW-0808">Transferase</keyword>
<dbReference type="SUPFAM" id="SSF55874">
    <property type="entry name" value="ATPase domain of HSP90 chaperone/DNA topoisomerase II/histidine kinase"/>
    <property type="match status" value="1"/>
</dbReference>
<dbReference type="GO" id="GO:0005886">
    <property type="term" value="C:plasma membrane"/>
    <property type="evidence" value="ECO:0007669"/>
    <property type="project" value="TreeGrafter"/>
</dbReference>
<keyword evidence="6 11" id="KW-0812">Transmembrane</keyword>
<keyword evidence="9" id="KW-0902">Two-component regulatory system</keyword>
<evidence type="ECO:0000313" key="14">
    <source>
        <dbReference type="EMBL" id="AWI75339.1"/>
    </source>
</evidence>
<keyword evidence="10 11" id="KW-0472">Membrane</keyword>
<feature type="transmembrane region" description="Helical" evidence="11">
    <location>
        <begin position="172"/>
        <end position="197"/>
    </location>
</feature>
<dbReference type="InterPro" id="IPR003594">
    <property type="entry name" value="HATPase_dom"/>
</dbReference>
<evidence type="ECO:0000256" key="2">
    <source>
        <dbReference type="ARBA" id="ARBA00004370"/>
    </source>
</evidence>
<evidence type="ECO:0000256" key="9">
    <source>
        <dbReference type="ARBA" id="ARBA00023012"/>
    </source>
</evidence>
<name>A0A2U8GNU2_9RHOO</name>